<organism evidence="2 3">
    <name type="scientific">Clavibacter michiganensis</name>
    <dbReference type="NCBI Taxonomy" id="28447"/>
    <lineage>
        <taxon>Bacteria</taxon>
        <taxon>Bacillati</taxon>
        <taxon>Actinomycetota</taxon>
        <taxon>Actinomycetes</taxon>
        <taxon>Micrococcales</taxon>
        <taxon>Microbacteriaceae</taxon>
        <taxon>Clavibacter</taxon>
    </lineage>
</organism>
<dbReference type="EMBL" id="PSXY01000034">
    <property type="protein sequence ID" value="PPF64711.1"/>
    <property type="molecule type" value="Genomic_DNA"/>
</dbReference>
<gene>
    <name evidence="2" type="ORF">C5E16_14220</name>
</gene>
<feature type="domain" description="Ribbon-helix-helix protein CopG" evidence="1">
    <location>
        <begin position="15"/>
        <end position="49"/>
    </location>
</feature>
<evidence type="ECO:0000259" key="1">
    <source>
        <dbReference type="Pfam" id="PF01402"/>
    </source>
</evidence>
<dbReference type="InterPro" id="IPR002145">
    <property type="entry name" value="CopG"/>
</dbReference>
<dbReference type="AlphaFoldDB" id="A0A2S5VPE7"/>
<dbReference type="GO" id="GO:0006355">
    <property type="term" value="P:regulation of DNA-templated transcription"/>
    <property type="evidence" value="ECO:0007669"/>
    <property type="project" value="InterPro"/>
</dbReference>
<accession>A0A2S5VPE7</accession>
<dbReference type="Pfam" id="PF01402">
    <property type="entry name" value="RHH_1"/>
    <property type="match status" value="1"/>
</dbReference>
<evidence type="ECO:0000313" key="3">
    <source>
        <dbReference type="Proteomes" id="UP000239241"/>
    </source>
</evidence>
<dbReference type="RefSeq" id="WP_104291195.1">
    <property type="nucleotide sequence ID" value="NZ_PSXY01000034.1"/>
</dbReference>
<dbReference type="Proteomes" id="UP000239241">
    <property type="component" value="Unassembled WGS sequence"/>
</dbReference>
<evidence type="ECO:0000313" key="2">
    <source>
        <dbReference type="EMBL" id="PPF64711.1"/>
    </source>
</evidence>
<dbReference type="InterPro" id="IPR010985">
    <property type="entry name" value="Ribbon_hlx_hlx"/>
</dbReference>
<name>A0A2S5VPE7_9MICO</name>
<dbReference type="SUPFAM" id="SSF47598">
    <property type="entry name" value="Ribbon-helix-helix"/>
    <property type="match status" value="1"/>
</dbReference>
<comment type="caution">
    <text evidence="2">The sequence shown here is derived from an EMBL/GenBank/DDBJ whole genome shotgun (WGS) entry which is preliminary data.</text>
</comment>
<reference evidence="2 3" key="1">
    <citation type="submission" date="2018-02" db="EMBL/GenBank/DDBJ databases">
        <title>Bacteriophage NCPPB3778 and a type I-E CRISPR drive the evolution of the US Biological Select Agent, Rathayibacter toxicus.</title>
        <authorList>
            <person name="Davis E.W.II."/>
            <person name="Tabima J.F."/>
            <person name="Weisberg A.J."/>
            <person name="Lopes L.D."/>
            <person name="Wiseman M.S."/>
            <person name="Wiseman M.S."/>
            <person name="Pupko T."/>
            <person name="Belcher M.S."/>
            <person name="Sechler A.J."/>
            <person name="Tancos M.A."/>
            <person name="Schroeder B.K."/>
            <person name="Murray T.D."/>
            <person name="Luster D.G."/>
            <person name="Schneider W.L."/>
            <person name="Rogers E."/>
            <person name="Andreote F.D."/>
            <person name="Grunwald N.J."/>
            <person name="Putnam M.L."/>
            <person name="Chang J.H."/>
        </authorList>
    </citation>
    <scope>NUCLEOTIDE SEQUENCE [LARGE SCALE GENOMIC DNA]</scope>
    <source>
        <strain evidence="2 3">AY1B3</strain>
    </source>
</reference>
<sequence length="81" mass="9167">MAETDAPTKKNTGTVRLNVNLNADTANALKHIAEERQISVTEAVRRAVAVYDYIDSESRKGRRIQTSNQDREDIREFVMMG</sequence>
<protein>
    <submittedName>
        <fullName evidence="2">CopG family transcriptional regulator</fullName>
    </submittedName>
</protein>
<proteinExistence type="predicted"/>